<dbReference type="RefSeq" id="WP_367876190.1">
    <property type="nucleotide sequence ID" value="NZ_JBFNXX010000002.1"/>
</dbReference>
<dbReference type="Pfam" id="PF01081">
    <property type="entry name" value="Aldolase"/>
    <property type="match status" value="1"/>
</dbReference>
<dbReference type="InterPro" id="IPR013785">
    <property type="entry name" value="Aldolase_TIM"/>
</dbReference>
<dbReference type="NCBIfam" id="NF006600">
    <property type="entry name" value="PRK09140.1"/>
    <property type="match status" value="1"/>
</dbReference>
<evidence type="ECO:0000256" key="4">
    <source>
        <dbReference type="ARBA" id="ARBA00023239"/>
    </source>
</evidence>
<evidence type="ECO:0000256" key="1">
    <source>
        <dbReference type="ARBA" id="ARBA00004761"/>
    </source>
</evidence>
<dbReference type="GO" id="GO:0008674">
    <property type="term" value="F:2-dehydro-3-deoxy-6-phosphogalactonate aldolase activity"/>
    <property type="evidence" value="ECO:0007669"/>
    <property type="project" value="UniProtKB-EC"/>
</dbReference>
<dbReference type="InterPro" id="IPR000887">
    <property type="entry name" value="Aldlse_KDPG_KHG"/>
</dbReference>
<dbReference type="Gene3D" id="3.20.20.70">
    <property type="entry name" value="Aldolase class I"/>
    <property type="match status" value="1"/>
</dbReference>
<keyword evidence="7" id="KW-1185">Reference proteome</keyword>
<dbReference type="EMBL" id="JBFNXX010000002">
    <property type="protein sequence ID" value="MEW9918485.1"/>
    <property type="molecule type" value="Genomic_DNA"/>
</dbReference>
<keyword evidence="5" id="KW-0119">Carbohydrate metabolism</keyword>
<dbReference type="SUPFAM" id="SSF51569">
    <property type="entry name" value="Aldolase"/>
    <property type="match status" value="1"/>
</dbReference>
<evidence type="ECO:0000256" key="5">
    <source>
        <dbReference type="ARBA" id="ARBA00023277"/>
    </source>
</evidence>
<name>A0ABV3RHN9_9RHOB</name>
<protein>
    <submittedName>
        <fullName evidence="6">2-dehydro-3-deoxy-6-phosphogalactonate aldolase</fullName>
        <ecNumber evidence="6">4.1.2.21</ecNumber>
    </submittedName>
</protein>
<organism evidence="6 7">
    <name type="scientific">Sulfitobacter sediminis</name>
    <dbReference type="NCBI Taxonomy" id="3234186"/>
    <lineage>
        <taxon>Bacteria</taxon>
        <taxon>Pseudomonadati</taxon>
        <taxon>Pseudomonadota</taxon>
        <taxon>Alphaproteobacteria</taxon>
        <taxon>Rhodobacterales</taxon>
        <taxon>Roseobacteraceae</taxon>
        <taxon>Sulfitobacter</taxon>
    </lineage>
</organism>
<dbReference type="Proteomes" id="UP001556098">
    <property type="component" value="Unassembled WGS sequence"/>
</dbReference>
<sequence>MSLPIIAILRGITPSEAPAIGRAIVAAGITTIEVPLNSPDPLDSIAALVAELGETAIIGAGTVLRVEEVDAVADAGGRIIVSPNCNPAIIARTKARGLHSWPGVFTPTEALAALDAGADGLKLFPGSMAGPAGLAALRAILPPGTKVYAVGGAGPENFGDWIAASADGFGIGSALFKPGMDAGETGARARRIVAAYKEAAA</sequence>
<dbReference type="EC" id="4.1.2.21" evidence="6"/>
<comment type="pathway">
    <text evidence="1">Carbohydrate acid metabolism.</text>
</comment>
<accession>A0ABV3RHN9</accession>
<proteinExistence type="inferred from homology"/>
<reference evidence="6 7" key="1">
    <citation type="submission" date="2024-07" db="EMBL/GenBank/DDBJ databases">
        <title>Marimonas sp.nov., isolated from tidal-flat sediment.</title>
        <authorList>
            <person name="Jayan J.N."/>
            <person name="Lee S.S."/>
        </authorList>
    </citation>
    <scope>NUCLEOTIDE SEQUENCE [LARGE SCALE GENOMIC DNA]</scope>
    <source>
        <strain evidence="6 7">MJW-29</strain>
    </source>
</reference>
<evidence type="ECO:0000313" key="6">
    <source>
        <dbReference type="EMBL" id="MEW9918485.1"/>
    </source>
</evidence>
<comment type="subunit">
    <text evidence="3">Homotrimer.</text>
</comment>
<evidence type="ECO:0000313" key="7">
    <source>
        <dbReference type="Proteomes" id="UP001556098"/>
    </source>
</evidence>
<dbReference type="PANTHER" id="PTHR30246">
    <property type="entry name" value="2-KETO-3-DEOXY-6-PHOSPHOGLUCONATE ALDOLASE"/>
    <property type="match status" value="1"/>
</dbReference>
<keyword evidence="4 6" id="KW-0456">Lyase</keyword>
<evidence type="ECO:0000256" key="3">
    <source>
        <dbReference type="ARBA" id="ARBA00011233"/>
    </source>
</evidence>
<dbReference type="CDD" id="cd00452">
    <property type="entry name" value="KDPG_aldolase"/>
    <property type="match status" value="1"/>
</dbReference>
<evidence type="ECO:0000256" key="2">
    <source>
        <dbReference type="ARBA" id="ARBA00006906"/>
    </source>
</evidence>
<dbReference type="PANTHER" id="PTHR30246:SF1">
    <property type="entry name" value="2-DEHYDRO-3-DEOXY-6-PHOSPHOGALACTONATE ALDOLASE-RELATED"/>
    <property type="match status" value="1"/>
</dbReference>
<comment type="similarity">
    <text evidence="2">Belongs to the KHG/KDPG aldolase family.</text>
</comment>
<comment type="caution">
    <text evidence="6">The sequence shown here is derived from an EMBL/GenBank/DDBJ whole genome shotgun (WGS) entry which is preliminary data.</text>
</comment>
<gene>
    <name evidence="6" type="ORF">AB2B41_02640</name>
</gene>